<comment type="caution">
    <text evidence="2">The sequence shown here is derived from an EMBL/GenBank/DDBJ whole genome shotgun (WGS) entry which is preliminary data.</text>
</comment>
<evidence type="ECO:0000313" key="3">
    <source>
        <dbReference type="Proteomes" id="UP001206595"/>
    </source>
</evidence>
<protein>
    <submittedName>
        <fullName evidence="2">Uncharacterized protein</fullName>
    </submittedName>
</protein>
<evidence type="ECO:0000313" key="2">
    <source>
        <dbReference type="EMBL" id="KAI8577051.1"/>
    </source>
</evidence>
<keyword evidence="1" id="KW-0472">Membrane</keyword>
<dbReference type="GeneID" id="75916495"/>
<organism evidence="2 3">
    <name type="scientific">Umbelopsis ramanniana AG</name>
    <dbReference type="NCBI Taxonomy" id="1314678"/>
    <lineage>
        <taxon>Eukaryota</taxon>
        <taxon>Fungi</taxon>
        <taxon>Fungi incertae sedis</taxon>
        <taxon>Mucoromycota</taxon>
        <taxon>Mucoromycotina</taxon>
        <taxon>Umbelopsidomycetes</taxon>
        <taxon>Umbelopsidales</taxon>
        <taxon>Umbelopsidaceae</taxon>
        <taxon>Umbelopsis</taxon>
    </lineage>
</organism>
<keyword evidence="3" id="KW-1185">Reference proteome</keyword>
<reference evidence="2" key="1">
    <citation type="submission" date="2021-06" db="EMBL/GenBank/DDBJ databases">
        <authorList>
            <consortium name="DOE Joint Genome Institute"/>
            <person name="Mondo S.J."/>
            <person name="Amses K.R."/>
            <person name="Simmons D.R."/>
            <person name="Longcore J.E."/>
            <person name="Seto K."/>
            <person name="Alves G.H."/>
            <person name="Bonds A.E."/>
            <person name="Quandt C.A."/>
            <person name="Davis W.J."/>
            <person name="Chang Y."/>
            <person name="Letcher P.M."/>
            <person name="Powell M.J."/>
            <person name="Kuo A."/>
            <person name="Labutti K."/>
            <person name="Pangilinan J."/>
            <person name="Andreopoulos W."/>
            <person name="Tritt A."/>
            <person name="Riley R."/>
            <person name="Hundley H."/>
            <person name="Johnson J."/>
            <person name="Lipzen A."/>
            <person name="Barry K."/>
            <person name="Berbee M.L."/>
            <person name="Buchler N.E."/>
            <person name="Grigoriev I.V."/>
            <person name="Spatafora J.W."/>
            <person name="Stajich J.E."/>
            <person name="James T.Y."/>
        </authorList>
    </citation>
    <scope>NUCLEOTIDE SEQUENCE</scope>
    <source>
        <strain evidence="2">AG</strain>
    </source>
</reference>
<dbReference type="RefSeq" id="XP_051442055.1">
    <property type="nucleotide sequence ID" value="XM_051591152.1"/>
</dbReference>
<keyword evidence="1" id="KW-1133">Transmembrane helix</keyword>
<keyword evidence="1" id="KW-0812">Transmembrane</keyword>
<name>A0AAD5HC05_UMBRA</name>
<evidence type="ECO:0000256" key="1">
    <source>
        <dbReference type="SAM" id="Phobius"/>
    </source>
</evidence>
<accession>A0AAD5HC05</accession>
<reference evidence="2" key="2">
    <citation type="journal article" date="2022" name="Proc. Natl. Acad. Sci. U.S.A.">
        <title>Diploid-dominant life cycles characterize the early evolution of Fungi.</title>
        <authorList>
            <person name="Amses K.R."/>
            <person name="Simmons D.R."/>
            <person name="Longcore J.E."/>
            <person name="Mondo S.J."/>
            <person name="Seto K."/>
            <person name="Jeronimo G.H."/>
            <person name="Bonds A.E."/>
            <person name="Quandt C.A."/>
            <person name="Davis W.J."/>
            <person name="Chang Y."/>
            <person name="Federici B.A."/>
            <person name="Kuo A."/>
            <person name="LaButti K."/>
            <person name="Pangilinan J."/>
            <person name="Andreopoulos W."/>
            <person name="Tritt A."/>
            <person name="Riley R."/>
            <person name="Hundley H."/>
            <person name="Johnson J."/>
            <person name="Lipzen A."/>
            <person name="Barry K."/>
            <person name="Lang B.F."/>
            <person name="Cuomo C.A."/>
            <person name="Buchler N.E."/>
            <person name="Grigoriev I.V."/>
            <person name="Spatafora J.W."/>
            <person name="Stajich J.E."/>
            <person name="James T.Y."/>
        </authorList>
    </citation>
    <scope>NUCLEOTIDE SEQUENCE</scope>
    <source>
        <strain evidence="2">AG</strain>
    </source>
</reference>
<dbReference type="AlphaFoldDB" id="A0AAD5HC05"/>
<sequence length="120" mass="14232">MHKILHYTDLQWSNPKQDHTGTIERMYKELTDDDKKKYDALVEGAFKEKYWNPERYKVEQTRLESRQHACHACQSDAHGQTAGSQFSFVNSFCNVFIFIGLVNMLYEFSKWDVIQKFVSK</sequence>
<proteinExistence type="predicted"/>
<dbReference type="Proteomes" id="UP001206595">
    <property type="component" value="Unassembled WGS sequence"/>
</dbReference>
<dbReference type="EMBL" id="MU620946">
    <property type="protein sequence ID" value="KAI8577051.1"/>
    <property type="molecule type" value="Genomic_DNA"/>
</dbReference>
<gene>
    <name evidence="2" type="ORF">K450DRAFT_254129</name>
</gene>
<feature type="transmembrane region" description="Helical" evidence="1">
    <location>
        <begin position="88"/>
        <end position="106"/>
    </location>
</feature>